<dbReference type="InterPro" id="IPR002645">
    <property type="entry name" value="STAS_dom"/>
</dbReference>
<dbReference type="AlphaFoldDB" id="A0A4U6D4X9"/>
<dbReference type="PROSITE" id="PS50801">
    <property type="entry name" value="STAS"/>
    <property type="match status" value="1"/>
</dbReference>
<dbReference type="RefSeq" id="WP_137339925.1">
    <property type="nucleotide sequence ID" value="NZ_BSQH01000007.1"/>
</dbReference>
<feature type="domain" description="STAS" evidence="3">
    <location>
        <begin position="3"/>
        <end position="106"/>
    </location>
</feature>
<evidence type="ECO:0000313" key="5">
    <source>
        <dbReference type="Proteomes" id="UP000304900"/>
    </source>
</evidence>
<dbReference type="PANTHER" id="PTHR33495:SF14">
    <property type="entry name" value="ANTI-SIGMA FACTOR ANTAGONIST"/>
    <property type="match status" value="1"/>
</dbReference>
<sequence>MAFKIDSVVAEPVATLTLVGELDSLSARVFQTEIEKLTTKSISTLVLDMEKLDFMSSAGLRVLIFSKQKIGVGLNIFIVKPQELIIDTLEKTGLHHSVTIVDQYPV</sequence>
<gene>
    <name evidence="4" type="ORF">FDK13_10415</name>
</gene>
<reference evidence="4 5" key="1">
    <citation type="submission" date="2019-05" db="EMBL/GenBank/DDBJ databases">
        <title>Dyadobacter AR-3-8 sp. nov., isolated from arctic soil.</title>
        <authorList>
            <person name="Chaudhary D.K."/>
        </authorList>
    </citation>
    <scope>NUCLEOTIDE SEQUENCE [LARGE SCALE GENOMIC DNA]</scope>
    <source>
        <strain evidence="4 5">AR-3-8</strain>
    </source>
</reference>
<dbReference type="InterPro" id="IPR036513">
    <property type="entry name" value="STAS_dom_sf"/>
</dbReference>
<evidence type="ECO:0000313" key="4">
    <source>
        <dbReference type="EMBL" id="TKT92380.1"/>
    </source>
</evidence>
<dbReference type="PANTHER" id="PTHR33495">
    <property type="entry name" value="ANTI-SIGMA FACTOR ANTAGONIST TM_1081-RELATED-RELATED"/>
    <property type="match status" value="1"/>
</dbReference>
<dbReference type="SUPFAM" id="SSF52091">
    <property type="entry name" value="SpoIIaa-like"/>
    <property type="match status" value="1"/>
</dbReference>
<dbReference type="OrthoDB" id="9794628at2"/>
<comment type="caution">
    <text evidence="4">The sequence shown here is derived from an EMBL/GenBank/DDBJ whole genome shotgun (WGS) entry which is preliminary data.</text>
</comment>
<dbReference type="CDD" id="cd07043">
    <property type="entry name" value="STAS_anti-anti-sigma_factors"/>
    <property type="match status" value="1"/>
</dbReference>
<protein>
    <recommendedName>
        <fullName evidence="2">Anti-sigma factor antagonist</fullName>
    </recommendedName>
</protein>
<dbReference type="EMBL" id="SZVO01000004">
    <property type="protein sequence ID" value="TKT92380.1"/>
    <property type="molecule type" value="Genomic_DNA"/>
</dbReference>
<dbReference type="NCBIfam" id="TIGR00377">
    <property type="entry name" value="ant_ant_sig"/>
    <property type="match status" value="1"/>
</dbReference>
<proteinExistence type="inferred from homology"/>
<comment type="similarity">
    <text evidence="1 2">Belongs to the anti-sigma-factor antagonist family.</text>
</comment>
<dbReference type="InterPro" id="IPR003658">
    <property type="entry name" value="Anti-sigma_ant"/>
</dbReference>
<dbReference type="Proteomes" id="UP000304900">
    <property type="component" value="Unassembled WGS sequence"/>
</dbReference>
<evidence type="ECO:0000256" key="2">
    <source>
        <dbReference type="RuleBase" id="RU003749"/>
    </source>
</evidence>
<evidence type="ECO:0000256" key="1">
    <source>
        <dbReference type="ARBA" id="ARBA00009013"/>
    </source>
</evidence>
<dbReference type="GO" id="GO:0043856">
    <property type="term" value="F:anti-sigma factor antagonist activity"/>
    <property type="evidence" value="ECO:0007669"/>
    <property type="project" value="InterPro"/>
</dbReference>
<dbReference type="Gene3D" id="3.30.750.24">
    <property type="entry name" value="STAS domain"/>
    <property type="match status" value="1"/>
</dbReference>
<organism evidence="4 5">
    <name type="scientific">Dyadobacter frigoris</name>
    <dbReference type="NCBI Taxonomy" id="2576211"/>
    <lineage>
        <taxon>Bacteria</taxon>
        <taxon>Pseudomonadati</taxon>
        <taxon>Bacteroidota</taxon>
        <taxon>Cytophagia</taxon>
        <taxon>Cytophagales</taxon>
        <taxon>Spirosomataceae</taxon>
        <taxon>Dyadobacter</taxon>
    </lineage>
</organism>
<keyword evidence="5" id="KW-1185">Reference proteome</keyword>
<name>A0A4U6D4X9_9BACT</name>
<evidence type="ECO:0000259" key="3">
    <source>
        <dbReference type="PROSITE" id="PS50801"/>
    </source>
</evidence>
<dbReference type="Pfam" id="PF01740">
    <property type="entry name" value="STAS"/>
    <property type="match status" value="1"/>
</dbReference>
<accession>A0A4U6D4X9</accession>